<name>A0ABQ9GX35_9NEOP</name>
<comment type="caution">
    <text evidence="2">The sequence shown here is derived from an EMBL/GenBank/DDBJ whole genome shotgun (WGS) entry which is preliminary data.</text>
</comment>
<feature type="compositionally biased region" description="Basic and acidic residues" evidence="1">
    <location>
        <begin position="864"/>
        <end position="876"/>
    </location>
</feature>
<keyword evidence="3" id="KW-1185">Reference proteome</keyword>
<evidence type="ECO:0000256" key="1">
    <source>
        <dbReference type="SAM" id="MobiDB-lite"/>
    </source>
</evidence>
<feature type="compositionally biased region" description="Polar residues" evidence="1">
    <location>
        <begin position="880"/>
        <end position="901"/>
    </location>
</feature>
<accession>A0ABQ9GX35</accession>
<dbReference type="EMBL" id="JARBHB010000008">
    <property type="protein sequence ID" value="KAJ8876581.1"/>
    <property type="molecule type" value="Genomic_DNA"/>
</dbReference>
<dbReference type="Proteomes" id="UP001159363">
    <property type="component" value="Chromosome 7"/>
</dbReference>
<feature type="region of interest" description="Disordered" evidence="1">
    <location>
        <begin position="1"/>
        <end position="41"/>
    </location>
</feature>
<feature type="region of interest" description="Disordered" evidence="1">
    <location>
        <begin position="864"/>
        <end position="910"/>
    </location>
</feature>
<proteinExistence type="predicted"/>
<gene>
    <name evidence="2" type="ORF">PR048_021026</name>
</gene>
<sequence length="1136" mass="124705">MMVGGGGGIEPTPSGGMPGSSVRKATTLQQKSGITPRAGSVASLFPRGAPVPTTLTFRRSSLPEPLCTSHCRVSGRLPTSPGRCKHTVGMLNIARYSTSWNVHSLANVGTILLETALVEWRVERYGQFLTSRSWEPMRVKRGEYVAVPKCKSERNGRSPRKPADQRYRPARFPYSEIQERLGSLRAGADRHRGATVRLRGILSCTRVVSKYSGACSALVVLSIHEGEMGEQQRPNEESTSRNPHTTTESTTDPSREALNDILPLTRAWIRTGNSGANRRSTLHSAGVSRIAHNTRRRIAGASALRGLKKGGLVITPVCSWHHCAASRISCSSHSRCQKFIDGSTSDTGTLATSQVMLEGSAIGSNARVATPHHGLAKPLQDIWSMSNESSPTVGSGLDDECSITELEDGEAVQLGDGTARHGTARHGRWVPLKGRSSRCCLATRDSPERGCGPNKDSWTNRKRDEPRWLGGLTARLPPRRTGYNIRPGGSLPGIVSDDVADLRVFSGISRFGATPFSFHLTLGAKKSQNGTRAHDIQVGGRHQCHLTDNGRNTMVNKNEMADTIQKPNCDLINKMAYFKTKWQTKTRWPTQKQDGHLVDGYSVIQDNAIEKRREMHRQPSWILTSYALIPVVVGRRHSAECKLAERAARSERAVVAGGGGAKFRGRLGRSALVCSGRRRYFVLRQTEVTVTARASWDHRLKDEVDRSRWLRTTSLRVPTMKWFSANTTSKHDWSRLHVVKSETLTEGGLLVCFSQTPGRLNDSEPIALCESEVVTLTGPRTAPILQPLIHLNEVEGRTLVRDAPQQNGISLARSQLEANSHSNDHLLQPFTVAYNLSQVLLKLQHTYFQDCKQCSTNYRKLPLKDNAPHSPWERKGSVAAKSTTLPDNSPERVSSITTRSTGDWEDSGSIPSPAILDISERGVCSGPCEGPYTTHSVAAVVSLCGLRKFPSSDRKEHIAQRSGRPARPGAHLLSSEQQSCYDALGLMADAKNPWVEAGRREHDTPVESLASMSHLMRVAMSSLSLPRFTSSDARTSCRQENAGQEDVRYNNLVKYSKIRNCSEILLCSTAGAVRAHECGAVRPRSLSGWTARLLPRRTAFNPRPGNSRIVARGNRAGRCRWSAGFLGDLPLPPPLR</sequence>
<evidence type="ECO:0000313" key="3">
    <source>
        <dbReference type="Proteomes" id="UP001159363"/>
    </source>
</evidence>
<feature type="region of interest" description="Disordered" evidence="1">
    <location>
        <begin position="226"/>
        <end position="256"/>
    </location>
</feature>
<feature type="region of interest" description="Disordered" evidence="1">
    <location>
        <begin position="444"/>
        <end position="464"/>
    </location>
</feature>
<protein>
    <submittedName>
        <fullName evidence="2">Uncharacterized protein</fullName>
    </submittedName>
</protein>
<organism evidence="2 3">
    <name type="scientific">Dryococelus australis</name>
    <dbReference type="NCBI Taxonomy" id="614101"/>
    <lineage>
        <taxon>Eukaryota</taxon>
        <taxon>Metazoa</taxon>
        <taxon>Ecdysozoa</taxon>
        <taxon>Arthropoda</taxon>
        <taxon>Hexapoda</taxon>
        <taxon>Insecta</taxon>
        <taxon>Pterygota</taxon>
        <taxon>Neoptera</taxon>
        <taxon>Polyneoptera</taxon>
        <taxon>Phasmatodea</taxon>
        <taxon>Verophasmatodea</taxon>
        <taxon>Anareolatae</taxon>
        <taxon>Phasmatidae</taxon>
        <taxon>Eurycanthinae</taxon>
        <taxon>Dryococelus</taxon>
    </lineage>
</organism>
<reference evidence="2 3" key="1">
    <citation type="submission" date="2023-02" db="EMBL/GenBank/DDBJ databases">
        <title>LHISI_Scaffold_Assembly.</title>
        <authorList>
            <person name="Stuart O.P."/>
            <person name="Cleave R."/>
            <person name="Magrath M.J.L."/>
            <person name="Mikheyev A.S."/>
        </authorList>
    </citation>
    <scope>NUCLEOTIDE SEQUENCE [LARGE SCALE GENOMIC DNA]</scope>
    <source>
        <strain evidence="2">Daus_M_001</strain>
        <tissue evidence="2">Leg muscle</tissue>
    </source>
</reference>
<evidence type="ECO:0000313" key="2">
    <source>
        <dbReference type="EMBL" id="KAJ8876581.1"/>
    </source>
</evidence>
<feature type="compositionally biased region" description="Polar residues" evidence="1">
    <location>
        <begin position="240"/>
        <end position="252"/>
    </location>
</feature>
<feature type="compositionally biased region" description="Polar residues" evidence="1">
    <location>
        <begin position="23"/>
        <end position="33"/>
    </location>
</feature>